<dbReference type="GO" id="GO:0002128">
    <property type="term" value="P:tRNA nucleoside ribose methylation"/>
    <property type="evidence" value="ECO:0007669"/>
    <property type="project" value="UniProtKB-UniRule"/>
</dbReference>
<sequence length="177" mass="20017">MVRVSVLRYGHRSVRDYRVTSHCALVARAFGAGKIIICGEEDESIRRSIEKVVEKWGGTFSIGFSDSWKNEFKKFRKNRNSAIVHLTMYGIPLQKAIGKIRKFRNIMVVIGSQKVEGAVYENSDFNVGVTQQPHSEIAALAVFLHELFRGKGLGGRFPNAKIRIIPKEKGKKVVKRE</sequence>
<evidence type="ECO:0000256" key="1">
    <source>
        <dbReference type="ARBA" id="ARBA00003959"/>
    </source>
</evidence>
<dbReference type="EC" id="2.1.1.206" evidence="5 14"/>
<dbReference type="EMBL" id="JAGVWD010000004">
    <property type="protein sequence ID" value="MBS3057035.1"/>
    <property type="molecule type" value="Genomic_DNA"/>
</dbReference>
<proteinExistence type="inferred from homology"/>
<dbReference type="HAMAP" id="MF_00077">
    <property type="entry name" value="tRNA_methyltr_aTrm56"/>
    <property type="match status" value="1"/>
</dbReference>
<evidence type="ECO:0000256" key="13">
    <source>
        <dbReference type="ARBA" id="ARBA00047792"/>
    </source>
</evidence>
<dbReference type="AlphaFoldDB" id="A0A8T4KZC0"/>
<dbReference type="PANTHER" id="PTHR42197:SF1">
    <property type="entry name" value="TRNA (CYTIDINE(56)-2'-O)-METHYLTRANSFERASE"/>
    <property type="match status" value="1"/>
</dbReference>
<dbReference type="Pfam" id="PF01994">
    <property type="entry name" value="Trm56"/>
    <property type="match status" value="1"/>
</dbReference>
<evidence type="ECO:0000256" key="14">
    <source>
        <dbReference type="HAMAP-Rule" id="MF_00077"/>
    </source>
</evidence>
<evidence type="ECO:0000256" key="3">
    <source>
        <dbReference type="ARBA" id="ARBA00010324"/>
    </source>
</evidence>
<evidence type="ECO:0000256" key="12">
    <source>
        <dbReference type="ARBA" id="ARBA00029826"/>
    </source>
</evidence>
<dbReference type="InterPro" id="IPR029028">
    <property type="entry name" value="Alpha/beta_knot_MTases"/>
</dbReference>
<dbReference type="SUPFAM" id="SSF75217">
    <property type="entry name" value="alpha/beta knot"/>
    <property type="match status" value="1"/>
</dbReference>
<comment type="similarity">
    <text evidence="3 14">Belongs to the aTrm56 family.</text>
</comment>
<keyword evidence="8 14" id="KW-0489">Methyltransferase</keyword>
<dbReference type="InterPro" id="IPR029026">
    <property type="entry name" value="tRNA_m1G_MTases_N"/>
</dbReference>
<evidence type="ECO:0000256" key="11">
    <source>
        <dbReference type="ARBA" id="ARBA00022694"/>
    </source>
</evidence>
<evidence type="ECO:0000313" key="15">
    <source>
        <dbReference type="EMBL" id="MBS3057035.1"/>
    </source>
</evidence>
<evidence type="ECO:0000256" key="2">
    <source>
        <dbReference type="ARBA" id="ARBA00004496"/>
    </source>
</evidence>
<comment type="catalytic activity">
    <reaction evidence="13 14">
        <text>cytidine(56) in tRNA + S-adenosyl-L-methionine = 2'-O-methylcytidine(56) in tRNA + S-adenosyl-L-homocysteine + H(+)</text>
        <dbReference type="Rhea" id="RHEA:42968"/>
        <dbReference type="Rhea" id="RHEA-COMP:10308"/>
        <dbReference type="Rhea" id="RHEA-COMP:10309"/>
        <dbReference type="ChEBI" id="CHEBI:15378"/>
        <dbReference type="ChEBI" id="CHEBI:57856"/>
        <dbReference type="ChEBI" id="CHEBI:59789"/>
        <dbReference type="ChEBI" id="CHEBI:74495"/>
        <dbReference type="ChEBI" id="CHEBI:82748"/>
        <dbReference type="EC" id="2.1.1.206"/>
    </reaction>
</comment>
<dbReference type="Gene3D" id="3.40.1280.10">
    <property type="match status" value="1"/>
</dbReference>
<evidence type="ECO:0000256" key="6">
    <source>
        <dbReference type="ARBA" id="ARBA00013709"/>
    </source>
</evidence>
<keyword evidence="9 14" id="KW-0808">Transferase</keyword>
<dbReference type="PANTHER" id="PTHR42197">
    <property type="entry name" value="TRNA (CYTIDINE(56)-2'-O)-METHYLTRANSFERASE"/>
    <property type="match status" value="1"/>
</dbReference>
<feature type="binding site" evidence="14">
    <location>
        <position position="86"/>
    </location>
    <ligand>
        <name>S-adenosyl-L-methionine</name>
        <dbReference type="ChEBI" id="CHEBI:59789"/>
    </ligand>
</feature>
<dbReference type="Proteomes" id="UP000677687">
    <property type="component" value="Unassembled WGS sequence"/>
</dbReference>
<comment type="caution">
    <text evidence="15">The sequence shown here is derived from an EMBL/GenBank/DDBJ whole genome shotgun (WGS) entry which is preliminary data.</text>
</comment>
<comment type="function">
    <text evidence="1 14">Specifically catalyzes the AdoMet-dependent 2'-O-ribose methylation of cytidine at position 56 in tRNAs.</text>
</comment>
<evidence type="ECO:0000256" key="4">
    <source>
        <dbReference type="ARBA" id="ARBA00011738"/>
    </source>
</evidence>
<accession>A0A8T4KZC0</accession>
<evidence type="ECO:0000256" key="5">
    <source>
        <dbReference type="ARBA" id="ARBA00012624"/>
    </source>
</evidence>
<comment type="subcellular location">
    <subcellularLocation>
        <location evidence="2 14">Cytoplasm</location>
    </subcellularLocation>
</comment>
<evidence type="ECO:0000256" key="10">
    <source>
        <dbReference type="ARBA" id="ARBA00022691"/>
    </source>
</evidence>
<gene>
    <name evidence="15" type="ORF">J4415_00215</name>
</gene>
<evidence type="ECO:0000313" key="16">
    <source>
        <dbReference type="Proteomes" id="UP000677687"/>
    </source>
</evidence>
<protein>
    <recommendedName>
        <fullName evidence="6 14">tRNA (cytidine(56)-2'-O)-methyltransferase</fullName>
        <ecNumber evidence="5 14">2.1.1.206</ecNumber>
    </recommendedName>
    <alternativeName>
        <fullName evidence="12 14">tRNA ribose 2'-O-methyltransferase aTrm56</fullName>
    </alternativeName>
</protein>
<keyword evidence="7 14" id="KW-0963">Cytoplasm</keyword>
<name>A0A8T4KZC0_9ARCH</name>
<evidence type="ECO:0000256" key="8">
    <source>
        <dbReference type="ARBA" id="ARBA00022603"/>
    </source>
</evidence>
<dbReference type="PIRSF" id="PIRSF016123">
    <property type="entry name" value="UCP016123"/>
    <property type="match status" value="1"/>
</dbReference>
<dbReference type="GO" id="GO:0005737">
    <property type="term" value="C:cytoplasm"/>
    <property type="evidence" value="ECO:0007669"/>
    <property type="project" value="UniProtKB-SubCell"/>
</dbReference>
<keyword evidence="10 14" id="KW-0949">S-adenosyl-L-methionine</keyword>
<reference evidence="15" key="1">
    <citation type="submission" date="2021-03" db="EMBL/GenBank/DDBJ databases">
        <authorList>
            <person name="Jaffe A."/>
        </authorList>
    </citation>
    <scope>NUCLEOTIDE SEQUENCE</scope>
    <source>
        <strain evidence="15">RIFCSPHIGHO2_01_FULL_AR10_44_11</strain>
    </source>
</reference>
<dbReference type="GO" id="GO:0106059">
    <property type="term" value="F:tRNA (cytidine(56)-2'-O)-methyltransferase activity"/>
    <property type="evidence" value="ECO:0007669"/>
    <property type="project" value="UniProtKB-EC"/>
</dbReference>
<evidence type="ECO:0000256" key="9">
    <source>
        <dbReference type="ARBA" id="ARBA00022679"/>
    </source>
</evidence>
<evidence type="ECO:0000256" key="7">
    <source>
        <dbReference type="ARBA" id="ARBA00022490"/>
    </source>
</evidence>
<comment type="caution">
    <text evidence="14">Lacks conserved residue(s) required for the propagation of feature annotation.</text>
</comment>
<dbReference type="InterPro" id="IPR002845">
    <property type="entry name" value="tRNA_mtfrase_aTrm56"/>
</dbReference>
<reference evidence="15" key="2">
    <citation type="submission" date="2021-05" db="EMBL/GenBank/DDBJ databases">
        <title>Protein family content uncovers lineage relationships and bacterial pathway maintenance mechanisms in DPANN archaea.</title>
        <authorList>
            <person name="Castelle C.J."/>
            <person name="Meheust R."/>
            <person name="Jaffe A.L."/>
            <person name="Seitz K."/>
            <person name="Gong X."/>
            <person name="Baker B.J."/>
            <person name="Banfield J.F."/>
        </authorList>
    </citation>
    <scope>NUCLEOTIDE SEQUENCE</scope>
    <source>
        <strain evidence="15">RIFCSPHIGHO2_01_FULL_AR10_44_11</strain>
    </source>
</reference>
<comment type="subunit">
    <text evidence="4 14">Homodimer.</text>
</comment>
<keyword evidence="11 14" id="KW-0819">tRNA processing</keyword>
<organism evidence="15 16">
    <name type="scientific">Candidatus Iainarchaeum sp</name>
    <dbReference type="NCBI Taxonomy" id="3101447"/>
    <lineage>
        <taxon>Archaea</taxon>
        <taxon>Candidatus Iainarchaeota</taxon>
        <taxon>Candidatus Iainarchaeia</taxon>
        <taxon>Candidatus Iainarchaeales</taxon>
        <taxon>Candidatus Iainarchaeaceae</taxon>
        <taxon>Candidatus Iainarchaeum</taxon>
    </lineage>
</organism>